<sequence>MRQLLRGLGIIAVSGIAVGSLTSCGMVQGETYEDDSTLSGKFTSVRLDNGSGGVTVNGVKDGPFALHRKIEFQGEQPTGATHRIENGVLILGGCGNRCSVNYTVDVPAGIPVNGEVSSGAIRLAQVGSVAVTTSSGRIEMNGVTGTVQVRTTNGQINGTGIKGDRIQAQTSNGKINLTPDTPADVRAQTSNGDVTLTVPKASYKVTVDSNNGDRTVDVPSDPAGKYELGVRTSNGDITVRNS</sequence>
<name>F2RDP8_STRVP</name>
<dbReference type="eggNOG" id="COG3595">
    <property type="taxonomic scope" value="Bacteria"/>
</dbReference>
<evidence type="ECO:0000313" key="3">
    <source>
        <dbReference type="Proteomes" id="UP000006854"/>
    </source>
</evidence>
<dbReference type="PROSITE" id="PS51257">
    <property type="entry name" value="PROKAR_LIPOPROTEIN"/>
    <property type="match status" value="1"/>
</dbReference>
<dbReference type="HOGENOM" id="CLU_076844_0_0_11"/>
<gene>
    <name evidence="2" type="ordered locus">SVEN_6254</name>
</gene>
<dbReference type="OrthoDB" id="4331847at2"/>
<accession>F2RDP8</accession>
<protein>
    <submittedName>
        <fullName evidence="2">Lipoprotein</fullName>
    </submittedName>
</protein>
<evidence type="ECO:0000313" key="2">
    <source>
        <dbReference type="EMBL" id="CCA59540.1"/>
    </source>
</evidence>
<organism evidence="2 3">
    <name type="scientific">Streptomyces venezuelae (strain ATCC 10712 / CBS 650.69 / DSM 40230 / JCM 4526 / NBRC 13096 / PD 04745)</name>
    <dbReference type="NCBI Taxonomy" id="953739"/>
    <lineage>
        <taxon>Bacteria</taxon>
        <taxon>Bacillati</taxon>
        <taxon>Actinomycetota</taxon>
        <taxon>Actinomycetes</taxon>
        <taxon>Kitasatosporales</taxon>
        <taxon>Streptomycetaceae</taxon>
        <taxon>Streptomyces</taxon>
    </lineage>
</organism>
<dbReference type="AlphaFoldDB" id="F2RDP8"/>
<keyword evidence="2" id="KW-0449">Lipoprotein</keyword>
<proteinExistence type="predicted"/>
<keyword evidence="3" id="KW-1185">Reference proteome</keyword>
<evidence type="ECO:0000259" key="1">
    <source>
        <dbReference type="Pfam" id="PF13349"/>
    </source>
</evidence>
<dbReference type="RefSeq" id="WP_015037435.1">
    <property type="nucleotide sequence ID" value="NC_018750.1"/>
</dbReference>
<reference evidence="2 3" key="1">
    <citation type="journal article" date="2011" name="BMC Genomics">
        <title>Genome-wide analysis of the role of GlnR in Streptomyces venezuelae provides new insights into global nitrogen regulation in actinomycetes.</title>
        <authorList>
            <person name="Pullan S.T."/>
            <person name="Bibb M.J."/>
            <person name="Merrick M."/>
        </authorList>
    </citation>
    <scope>NUCLEOTIDE SEQUENCE [LARGE SCALE GENOMIC DNA]</scope>
    <source>
        <strain evidence="3">ATCC 10712 / CBS 650.69 / DSM 40230 / JCM 4526 / NBRC 13096 / PD 04745</strain>
    </source>
</reference>
<dbReference type="KEGG" id="sve:SVEN_6254"/>
<dbReference type="Proteomes" id="UP000006854">
    <property type="component" value="Chromosome"/>
</dbReference>
<dbReference type="Pfam" id="PF13349">
    <property type="entry name" value="DUF4097"/>
    <property type="match status" value="1"/>
</dbReference>
<feature type="domain" description="DUF4097" evidence="1">
    <location>
        <begin position="44"/>
        <end position="239"/>
    </location>
</feature>
<dbReference type="InterPro" id="IPR025164">
    <property type="entry name" value="Toastrack_DUF4097"/>
</dbReference>
<dbReference type="STRING" id="953739.SVEN_6254"/>
<dbReference type="PATRIC" id="fig|953739.5.peg.1461"/>
<dbReference type="GeneID" id="51866785"/>
<dbReference type="EMBL" id="FR845719">
    <property type="protein sequence ID" value="CCA59540.1"/>
    <property type="molecule type" value="Genomic_DNA"/>
</dbReference>